<dbReference type="Proteomes" id="UP000050741">
    <property type="component" value="Unassembled WGS sequence"/>
</dbReference>
<reference evidence="2" key="1">
    <citation type="submission" date="2014-05" db="EMBL/GenBank/DDBJ databases">
        <title>The genome and life-stage specific transcriptomes of Globodera pallida elucidate key aspects of plant parasitism by a cyst nematode.</title>
        <authorList>
            <person name="Cotton J.A."/>
            <person name="Lilley C.J."/>
            <person name="Jones L.M."/>
            <person name="Kikuchi T."/>
            <person name="Reid A.J."/>
            <person name="Thorpe P."/>
            <person name="Tsai I.J."/>
            <person name="Beasley H."/>
            <person name="Blok V."/>
            <person name="Cock P.J.A."/>
            <person name="Van den Akker S.E."/>
            <person name="Holroyd N."/>
            <person name="Hunt M."/>
            <person name="Mantelin S."/>
            <person name="Naghra H."/>
            <person name="Pain A."/>
            <person name="Palomares-Rius J.E."/>
            <person name="Zarowiecki M."/>
            <person name="Berriman M."/>
            <person name="Jones J.T."/>
            <person name="Urwin P.E."/>
        </authorList>
    </citation>
    <scope>NUCLEOTIDE SEQUENCE [LARGE SCALE GENOMIC DNA]</scope>
    <source>
        <strain evidence="2">Lindley</strain>
    </source>
</reference>
<proteinExistence type="predicted"/>
<reference evidence="3" key="2">
    <citation type="submission" date="2016-06" db="UniProtKB">
        <authorList>
            <consortium name="WormBaseParasite"/>
        </authorList>
    </citation>
    <scope>IDENTIFICATION</scope>
</reference>
<evidence type="ECO:0000313" key="3">
    <source>
        <dbReference type="WBParaSite" id="GPLIN_001126200"/>
    </source>
</evidence>
<name>A0A183CEF8_GLOPA</name>
<sequence length="159" mass="18145">MRGQQNAKREGERRLDDEAVPMSGQQNADNDWEPIDRFLVSGKYHLGNLYNVLSDNFVTSNDLGFMRKVFNMRSYTEQSLPTQVKEIIEIDHLDRLEERTKMLGTEQKLSVISRLARLDDVCPLGQFLLAASQIEGQCNSFGIIQILPETVKLALFVLL</sequence>
<protein>
    <submittedName>
        <fullName evidence="3">ATP-dependent DNA helicase</fullName>
    </submittedName>
</protein>
<dbReference type="WBParaSite" id="GPLIN_001126200">
    <property type="protein sequence ID" value="GPLIN_001126200"/>
    <property type="gene ID" value="GPLIN_001126200"/>
</dbReference>
<evidence type="ECO:0000256" key="1">
    <source>
        <dbReference type="SAM" id="MobiDB-lite"/>
    </source>
</evidence>
<feature type="compositionally biased region" description="Basic and acidic residues" evidence="1">
    <location>
        <begin position="7"/>
        <end position="17"/>
    </location>
</feature>
<evidence type="ECO:0000313" key="2">
    <source>
        <dbReference type="Proteomes" id="UP000050741"/>
    </source>
</evidence>
<organism evidence="2 3">
    <name type="scientific">Globodera pallida</name>
    <name type="common">Potato cyst nematode worm</name>
    <name type="synonym">Heterodera pallida</name>
    <dbReference type="NCBI Taxonomy" id="36090"/>
    <lineage>
        <taxon>Eukaryota</taxon>
        <taxon>Metazoa</taxon>
        <taxon>Ecdysozoa</taxon>
        <taxon>Nematoda</taxon>
        <taxon>Chromadorea</taxon>
        <taxon>Rhabditida</taxon>
        <taxon>Tylenchina</taxon>
        <taxon>Tylenchomorpha</taxon>
        <taxon>Tylenchoidea</taxon>
        <taxon>Heteroderidae</taxon>
        <taxon>Heteroderinae</taxon>
        <taxon>Globodera</taxon>
    </lineage>
</organism>
<feature type="region of interest" description="Disordered" evidence="1">
    <location>
        <begin position="1"/>
        <end position="29"/>
    </location>
</feature>
<dbReference type="AlphaFoldDB" id="A0A183CEF8"/>
<accession>A0A183CEF8</accession>
<keyword evidence="2" id="KW-1185">Reference proteome</keyword>